<feature type="domain" description="Soluble ligand binding" evidence="4">
    <location>
        <begin position="118"/>
        <end position="164"/>
    </location>
</feature>
<evidence type="ECO:0000313" key="5">
    <source>
        <dbReference type="EMBL" id="MFC3441157.1"/>
    </source>
</evidence>
<sequence length="269" mass="28122">MTVSLLKHMMAATAMLAVTAGPVAAQQQDMVAGTPMTEGYILGTGDVVEIGVVGDSQGPARVQIQTDGSIQLPLVGTIKAGGTSLLQLRGIVADALKRGGYYTNPAVNVTVVTYASRYVTVLGEVGTPGAVPIDRAYRVSDILARVGGTKTSGAKLLKLRRANGQELTLDISKIATGGPDEDPLVAPGDKLFVPTAQTFYISGQISRAGNYPVDDGLTLRKAIAVAGGLTQLGSNKKVKVIRDGKELKNYNLEAPIQIGDVIEIGERFF</sequence>
<protein>
    <submittedName>
        <fullName evidence="5">SLBB domain-containing protein</fullName>
    </submittedName>
</protein>
<feature type="domain" description="Soluble ligand binding" evidence="4">
    <location>
        <begin position="199"/>
        <end position="245"/>
    </location>
</feature>
<keyword evidence="1 2" id="KW-0732">Signal</keyword>
<organism evidence="5 6">
    <name type="scientific">Sphingobium rhizovicinum</name>
    <dbReference type="NCBI Taxonomy" id="432308"/>
    <lineage>
        <taxon>Bacteria</taxon>
        <taxon>Pseudomonadati</taxon>
        <taxon>Pseudomonadota</taxon>
        <taxon>Alphaproteobacteria</taxon>
        <taxon>Sphingomonadales</taxon>
        <taxon>Sphingomonadaceae</taxon>
        <taxon>Sphingobium</taxon>
    </lineage>
</organism>
<dbReference type="Proteomes" id="UP001595681">
    <property type="component" value="Unassembled WGS sequence"/>
</dbReference>
<reference evidence="6" key="1">
    <citation type="journal article" date="2019" name="Int. J. Syst. Evol. Microbiol.">
        <title>The Global Catalogue of Microorganisms (GCM) 10K type strain sequencing project: providing services to taxonomists for standard genome sequencing and annotation.</title>
        <authorList>
            <consortium name="The Broad Institute Genomics Platform"/>
            <consortium name="The Broad Institute Genome Sequencing Center for Infectious Disease"/>
            <person name="Wu L."/>
            <person name="Ma J."/>
        </authorList>
    </citation>
    <scope>NUCLEOTIDE SEQUENCE [LARGE SCALE GENOMIC DNA]</scope>
    <source>
        <strain evidence="6">CCM 7491</strain>
    </source>
</reference>
<accession>A0ABV7NEC4</accession>
<dbReference type="PANTHER" id="PTHR33619:SF3">
    <property type="entry name" value="POLYSACCHARIDE EXPORT PROTEIN GFCE-RELATED"/>
    <property type="match status" value="1"/>
</dbReference>
<evidence type="ECO:0000259" key="3">
    <source>
        <dbReference type="Pfam" id="PF02563"/>
    </source>
</evidence>
<comment type="caution">
    <text evidence="5">The sequence shown here is derived from an EMBL/GenBank/DDBJ whole genome shotgun (WGS) entry which is preliminary data.</text>
</comment>
<proteinExistence type="predicted"/>
<dbReference type="InterPro" id="IPR019554">
    <property type="entry name" value="Soluble_ligand-bd"/>
</dbReference>
<keyword evidence="6" id="KW-1185">Reference proteome</keyword>
<dbReference type="EMBL" id="JBHRVU010000004">
    <property type="protein sequence ID" value="MFC3441157.1"/>
    <property type="molecule type" value="Genomic_DNA"/>
</dbReference>
<dbReference type="PANTHER" id="PTHR33619">
    <property type="entry name" value="POLYSACCHARIDE EXPORT PROTEIN GFCE-RELATED"/>
    <property type="match status" value="1"/>
</dbReference>
<dbReference type="Pfam" id="PF10531">
    <property type="entry name" value="SLBB"/>
    <property type="match status" value="2"/>
</dbReference>
<feature type="domain" description="Polysaccharide export protein N-terminal" evidence="3">
    <location>
        <begin position="37"/>
        <end position="111"/>
    </location>
</feature>
<feature type="signal peptide" evidence="2">
    <location>
        <begin position="1"/>
        <end position="25"/>
    </location>
</feature>
<name>A0ABV7NEC4_9SPHN</name>
<dbReference type="InterPro" id="IPR003715">
    <property type="entry name" value="Poly_export_N"/>
</dbReference>
<evidence type="ECO:0000256" key="2">
    <source>
        <dbReference type="SAM" id="SignalP"/>
    </source>
</evidence>
<evidence type="ECO:0000256" key="1">
    <source>
        <dbReference type="ARBA" id="ARBA00022729"/>
    </source>
</evidence>
<dbReference type="RefSeq" id="WP_380794786.1">
    <property type="nucleotide sequence ID" value="NZ_JBHRVU010000004.1"/>
</dbReference>
<dbReference type="InterPro" id="IPR049712">
    <property type="entry name" value="Poly_export"/>
</dbReference>
<evidence type="ECO:0000259" key="4">
    <source>
        <dbReference type="Pfam" id="PF10531"/>
    </source>
</evidence>
<feature type="chain" id="PRO_5046044938" evidence="2">
    <location>
        <begin position="26"/>
        <end position="269"/>
    </location>
</feature>
<dbReference type="Gene3D" id="3.10.560.10">
    <property type="entry name" value="Outer membrane lipoprotein wza domain like"/>
    <property type="match status" value="2"/>
</dbReference>
<dbReference type="Pfam" id="PF02563">
    <property type="entry name" value="Poly_export"/>
    <property type="match status" value="1"/>
</dbReference>
<evidence type="ECO:0000313" key="6">
    <source>
        <dbReference type="Proteomes" id="UP001595681"/>
    </source>
</evidence>
<gene>
    <name evidence="5" type="ORF">ACFOKF_08095</name>
</gene>